<protein>
    <submittedName>
        <fullName evidence="2">Uncharacterized protein</fullName>
    </submittedName>
</protein>
<keyword evidence="3" id="KW-1185">Reference proteome</keyword>
<feature type="compositionally biased region" description="Low complexity" evidence="1">
    <location>
        <begin position="84"/>
        <end position="96"/>
    </location>
</feature>
<evidence type="ECO:0000313" key="2">
    <source>
        <dbReference type="EMBL" id="GAA2915109.1"/>
    </source>
</evidence>
<reference evidence="2 3" key="1">
    <citation type="journal article" date="2019" name="Int. J. Syst. Evol. Microbiol.">
        <title>The Global Catalogue of Microorganisms (GCM) 10K type strain sequencing project: providing services to taxonomists for standard genome sequencing and annotation.</title>
        <authorList>
            <consortium name="The Broad Institute Genomics Platform"/>
            <consortium name="The Broad Institute Genome Sequencing Center for Infectious Disease"/>
            <person name="Wu L."/>
            <person name="Ma J."/>
        </authorList>
    </citation>
    <scope>NUCLEOTIDE SEQUENCE [LARGE SCALE GENOMIC DNA]</scope>
    <source>
        <strain evidence="2 3">JCM 4087</strain>
    </source>
</reference>
<dbReference type="EMBL" id="BAAAXZ010000033">
    <property type="protein sequence ID" value="GAA2915109.1"/>
    <property type="molecule type" value="Genomic_DNA"/>
</dbReference>
<comment type="caution">
    <text evidence="2">The sequence shown here is derived from an EMBL/GenBank/DDBJ whole genome shotgun (WGS) entry which is preliminary data.</text>
</comment>
<sequence>MSTWDSALGRRPRDTSHREGPGEHEDDGEDEGEGSADAAGGLVHAADGSDGVMRPRHLVTRSSDVCFGGRGKSVDARAPGPGEALPGRAGARLTARGARRAARPAGGTAA</sequence>
<proteinExistence type="predicted"/>
<dbReference type="Proteomes" id="UP001501102">
    <property type="component" value="Unassembled WGS sequence"/>
</dbReference>
<evidence type="ECO:0000256" key="1">
    <source>
        <dbReference type="SAM" id="MobiDB-lite"/>
    </source>
</evidence>
<organism evidence="2 3">
    <name type="scientific">Streptomyces thioluteus</name>
    <dbReference type="NCBI Taxonomy" id="66431"/>
    <lineage>
        <taxon>Bacteria</taxon>
        <taxon>Bacillati</taxon>
        <taxon>Actinomycetota</taxon>
        <taxon>Actinomycetes</taxon>
        <taxon>Kitasatosporales</taxon>
        <taxon>Streptomycetaceae</taxon>
        <taxon>Streptomyces</taxon>
    </lineage>
</organism>
<feature type="compositionally biased region" description="Basic and acidic residues" evidence="1">
    <location>
        <begin position="11"/>
        <end position="23"/>
    </location>
</feature>
<gene>
    <name evidence="2" type="ORF">GCM10020221_08470</name>
</gene>
<evidence type="ECO:0000313" key="3">
    <source>
        <dbReference type="Proteomes" id="UP001501102"/>
    </source>
</evidence>
<name>A0ABN3WIR4_STRTU</name>
<accession>A0ABN3WIR4</accession>
<feature type="region of interest" description="Disordered" evidence="1">
    <location>
        <begin position="1"/>
        <end position="110"/>
    </location>
</feature>
<feature type="compositionally biased region" description="Acidic residues" evidence="1">
    <location>
        <begin position="24"/>
        <end position="34"/>
    </location>
</feature>